<evidence type="ECO:0000313" key="1">
    <source>
        <dbReference type="EMBL" id="GAA4387773.1"/>
    </source>
</evidence>
<proteinExistence type="predicted"/>
<accession>A0ABP8JAL4</accession>
<sequence length="51" mass="5504">MFGGRHGGLPDRQIDFCTVPVGSYLAEDTDEQLGIAEQATAAAYLILRKAH</sequence>
<reference evidence="2" key="1">
    <citation type="journal article" date="2019" name="Int. J. Syst. Evol. Microbiol.">
        <title>The Global Catalogue of Microorganisms (GCM) 10K type strain sequencing project: providing services to taxonomists for standard genome sequencing and annotation.</title>
        <authorList>
            <consortium name="The Broad Institute Genomics Platform"/>
            <consortium name="The Broad Institute Genome Sequencing Center for Infectious Disease"/>
            <person name="Wu L."/>
            <person name="Ma J."/>
        </authorList>
    </citation>
    <scope>NUCLEOTIDE SEQUENCE [LARGE SCALE GENOMIC DNA]</scope>
    <source>
        <strain evidence="2">JCM 17688</strain>
    </source>
</reference>
<organism evidence="1 2">
    <name type="scientific">Tsukamurella soli</name>
    <dbReference type="NCBI Taxonomy" id="644556"/>
    <lineage>
        <taxon>Bacteria</taxon>
        <taxon>Bacillati</taxon>
        <taxon>Actinomycetota</taxon>
        <taxon>Actinomycetes</taxon>
        <taxon>Mycobacteriales</taxon>
        <taxon>Tsukamurellaceae</taxon>
        <taxon>Tsukamurella</taxon>
    </lineage>
</organism>
<name>A0ABP8JAL4_9ACTN</name>
<dbReference type="EMBL" id="BAABFR010000013">
    <property type="protein sequence ID" value="GAA4387773.1"/>
    <property type="molecule type" value="Genomic_DNA"/>
</dbReference>
<keyword evidence="2" id="KW-1185">Reference proteome</keyword>
<dbReference type="RefSeq" id="WP_344992499.1">
    <property type="nucleotide sequence ID" value="NZ_BAABFR010000013.1"/>
</dbReference>
<protein>
    <submittedName>
        <fullName evidence="1">Uncharacterized protein</fullName>
    </submittedName>
</protein>
<gene>
    <name evidence="1" type="ORF">GCM10023147_12650</name>
</gene>
<comment type="caution">
    <text evidence="1">The sequence shown here is derived from an EMBL/GenBank/DDBJ whole genome shotgun (WGS) entry which is preliminary data.</text>
</comment>
<dbReference type="Proteomes" id="UP001500635">
    <property type="component" value="Unassembled WGS sequence"/>
</dbReference>
<evidence type="ECO:0000313" key="2">
    <source>
        <dbReference type="Proteomes" id="UP001500635"/>
    </source>
</evidence>